<dbReference type="Proteomes" id="UP000626109">
    <property type="component" value="Unassembled WGS sequence"/>
</dbReference>
<evidence type="ECO:0000313" key="3">
    <source>
        <dbReference type="EMBL" id="CAE8690330.1"/>
    </source>
</evidence>
<feature type="repeat" description="PPR" evidence="2">
    <location>
        <begin position="8"/>
        <end position="42"/>
    </location>
</feature>
<accession>A0A813K087</accession>
<dbReference type="AlphaFoldDB" id="A0A813K087"/>
<organism evidence="3 4">
    <name type="scientific">Polarella glacialis</name>
    <name type="common">Dinoflagellate</name>
    <dbReference type="NCBI Taxonomy" id="89957"/>
    <lineage>
        <taxon>Eukaryota</taxon>
        <taxon>Sar</taxon>
        <taxon>Alveolata</taxon>
        <taxon>Dinophyceae</taxon>
        <taxon>Suessiales</taxon>
        <taxon>Suessiaceae</taxon>
        <taxon>Polarella</taxon>
    </lineage>
</organism>
<name>A0A813K087_POLGL</name>
<evidence type="ECO:0000256" key="2">
    <source>
        <dbReference type="PROSITE-ProRule" id="PRU00708"/>
    </source>
</evidence>
<evidence type="ECO:0000256" key="1">
    <source>
        <dbReference type="ARBA" id="ARBA00022737"/>
    </source>
</evidence>
<dbReference type="Gene3D" id="1.25.40.10">
    <property type="entry name" value="Tetratricopeptide repeat domain"/>
    <property type="match status" value="2"/>
</dbReference>
<dbReference type="InterPro" id="IPR002885">
    <property type="entry name" value="PPR_rpt"/>
</dbReference>
<dbReference type="EMBL" id="CAJNNW010027240">
    <property type="protein sequence ID" value="CAE8690330.1"/>
    <property type="molecule type" value="Genomic_DNA"/>
</dbReference>
<evidence type="ECO:0000313" key="4">
    <source>
        <dbReference type="Proteomes" id="UP000626109"/>
    </source>
</evidence>
<comment type="caution">
    <text evidence="3">The sequence shown here is derived from an EMBL/GenBank/DDBJ whole genome shotgun (WGS) entry which is preliminary data.</text>
</comment>
<dbReference type="PANTHER" id="PTHR47447:SF17">
    <property type="entry name" value="OS12G0638900 PROTEIN"/>
    <property type="match status" value="1"/>
</dbReference>
<reference evidence="3" key="1">
    <citation type="submission" date="2021-02" db="EMBL/GenBank/DDBJ databases">
        <authorList>
            <person name="Dougan E. K."/>
            <person name="Rhodes N."/>
            <person name="Thang M."/>
            <person name="Chan C."/>
        </authorList>
    </citation>
    <scope>NUCLEOTIDE SEQUENCE</scope>
</reference>
<sequence>MKPYALGSVISFNVSMTALERGRHWQKALALLPEMLQLRLVPDGVSRNVAISACRRGSRWQAALHWLRAAWSPELPPPDLVGFSAAITACTQAHQPDWALKLFQEIKVCRLAADEVCRGAVISACERSGQWQLAVSVLLTGQGQGSGSGSASLVSHNAAIAACGKAGQWQAAIALLSLARASRHLPDAVSFHSAAEACRRQAHWPAVLALLREMGASSRQPRTCRAEVLGLDAFISAQAWQPLHLQLISLRRRAIAVVGKLQEATGLLDGDDGKPHRLAETAERLRCHGQLPAAFQRGFKRVVVAPAIQEASALACRMNFCQAVTPQQHVATTTGSALTSATAGLAGLERDAMSTLGLAGGTKQSPSWHKISVAGIESRCARKSTLEHHAHEKALACPRAHTPASVPA</sequence>
<evidence type="ECO:0008006" key="5">
    <source>
        <dbReference type="Google" id="ProtNLM"/>
    </source>
</evidence>
<dbReference type="PANTHER" id="PTHR47447">
    <property type="entry name" value="OS03G0856100 PROTEIN"/>
    <property type="match status" value="1"/>
</dbReference>
<dbReference type="PROSITE" id="PS51375">
    <property type="entry name" value="PPR"/>
    <property type="match status" value="1"/>
</dbReference>
<proteinExistence type="predicted"/>
<dbReference type="Pfam" id="PF01535">
    <property type="entry name" value="PPR"/>
    <property type="match status" value="2"/>
</dbReference>
<protein>
    <recommendedName>
        <fullName evidence="5">Pentatricopeptide repeat-containing protein, chloroplastic</fullName>
    </recommendedName>
</protein>
<dbReference type="NCBIfam" id="TIGR00756">
    <property type="entry name" value="PPR"/>
    <property type="match status" value="1"/>
</dbReference>
<gene>
    <name evidence="3" type="ORF">PGLA2088_LOCUS26911</name>
</gene>
<dbReference type="InterPro" id="IPR011990">
    <property type="entry name" value="TPR-like_helical_dom_sf"/>
</dbReference>
<keyword evidence="1" id="KW-0677">Repeat</keyword>